<dbReference type="STRING" id="937334.SAMN05444406_1584"/>
<reference evidence="2 3" key="1">
    <citation type="submission" date="2016-10" db="EMBL/GenBank/DDBJ databases">
        <authorList>
            <person name="de Groot N.N."/>
        </authorList>
    </citation>
    <scope>NUCLEOTIDE SEQUENCE [LARGE SCALE GENOMIC DNA]</scope>
    <source>
        <strain evidence="2 3">DSM 20678</strain>
    </source>
</reference>
<keyword evidence="3" id="KW-1185">Reference proteome</keyword>
<dbReference type="Pfam" id="PF13181">
    <property type="entry name" value="TPR_8"/>
    <property type="match status" value="2"/>
</dbReference>
<dbReference type="PANTHER" id="PTHR12558:SF13">
    <property type="entry name" value="CELL DIVISION CYCLE PROTEIN 27 HOMOLOG"/>
    <property type="match status" value="1"/>
</dbReference>
<keyword evidence="1" id="KW-0802">TPR repeat</keyword>
<evidence type="ECO:0000256" key="1">
    <source>
        <dbReference type="PROSITE-ProRule" id="PRU00339"/>
    </source>
</evidence>
<proteinExistence type="predicted"/>
<accession>A0A1I5YQZ8</accession>
<dbReference type="InterPro" id="IPR019734">
    <property type="entry name" value="TPR_rpt"/>
</dbReference>
<dbReference type="Proteomes" id="UP000198577">
    <property type="component" value="Unassembled WGS sequence"/>
</dbReference>
<organism evidence="2 3">
    <name type="scientific">Caldicoprobacter faecalis</name>
    <dbReference type="NCBI Taxonomy" id="937334"/>
    <lineage>
        <taxon>Bacteria</taxon>
        <taxon>Bacillati</taxon>
        <taxon>Bacillota</taxon>
        <taxon>Clostridia</taxon>
        <taxon>Caldicoprobacterales</taxon>
        <taxon>Caldicoprobacteraceae</taxon>
        <taxon>Caldicoprobacter</taxon>
    </lineage>
</organism>
<dbReference type="SUPFAM" id="SSF48452">
    <property type="entry name" value="TPR-like"/>
    <property type="match status" value="1"/>
</dbReference>
<dbReference type="PANTHER" id="PTHR12558">
    <property type="entry name" value="CELL DIVISION CYCLE 16,23,27"/>
    <property type="match status" value="1"/>
</dbReference>
<dbReference type="OrthoDB" id="369370at2"/>
<dbReference type="RefSeq" id="WP_025746555.1">
    <property type="nucleotide sequence ID" value="NZ_FOXR01000058.1"/>
</dbReference>
<feature type="repeat" description="TPR" evidence="1">
    <location>
        <begin position="144"/>
        <end position="177"/>
    </location>
</feature>
<feature type="repeat" description="TPR" evidence="1">
    <location>
        <begin position="110"/>
        <end position="143"/>
    </location>
</feature>
<gene>
    <name evidence="2" type="ORF">SAMN05444406_1584</name>
</gene>
<dbReference type="SMART" id="SM00028">
    <property type="entry name" value="TPR"/>
    <property type="match status" value="5"/>
</dbReference>
<evidence type="ECO:0000313" key="2">
    <source>
        <dbReference type="EMBL" id="SFQ46572.1"/>
    </source>
</evidence>
<dbReference type="Gene3D" id="1.25.40.10">
    <property type="entry name" value="Tetratricopeptide repeat domain"/>
    <property type="match status" value="1"/>
</dbReference>
<dbReference type="PROSITE" id="PS50005">
    <property type="entry name" value="TPR"/>
    <property type="match status" value="2"/>
</dbReference>
<protein>
    <submittedName>
        <fullName evidence="2">Tetratricopeptide repeat-containing protein</fullName>
    </submittedName>
</protein>
<evidence type="ECO:0000313" key="3">
    <source>
        <dbReference type="Proteomes" id="UP000198577"/>
    </source>
</evidence>
<dbReference type="InterPro" id="IPR011990">
    <property type="entry name" value="TPR-like_helical_dom_sf"/>
</dbReference>
<dbReference type="Pfam" id="PF13424">
    <property type="entry name" value="TPR_12"/>
    <property type="match status" value="1"/>
</dbReference>
<sequence length="237" mass="27320">MGLIGNIYGLLGYYCHVRDKLDKAMRFYEKGMVHDMTKPSYKLAYGVLLLKSGQFQKARDIFSSVLIDPRYKDSVRNMAKLNLSLAYWKLGDIDTAIEMLRELHRKQRTSRIYEALGYLLIEKGNLDEALKYNLEAVKYDAEDPVILDNLAQTYYMMGKLKEAKRYFEKAESLKEDQVSTLYYLGCIYQQEGNLQAAKEKLEKALGCNINPLSTISREAIQQKLEEINHALQSSSLK</sequence>
<name>A0A1I5YQZ8_9FIRM</name>
<dbReference type="AlphaFoldDB" id="A0A1I5YQZ8"/>
<dbReference type="EMBL" id="FOXR01000058">
    <property type="protein sequence ID" value="SFQ46572.1"/>
    <property type="molecule type" value="Genomic_DNA"/>
</dbReference>